<keyword evidence="2" id="KW-0812">Transmembrane</keyword>
<comment type="caution">
    <text evidence="3">The sequence shown here is derived from an EMBL/GenBank/DDBJ whole genome shotgun (WGS) entry which is preliminary data.</text>
</comment>
<evidence type="ECO:0000256" key="2">
    <source>
        <dbReference type="SAM" id="Phobius"/>
    </source>
</evidence>
<keyword evidence="2" id="KW-0472">Membrane</keyword>
<feature type="transmembrane region" description="Helical" evidence="2">
    <location>
        <begin position="84"/>
        <end position="104"/>
    </location>
</feature>
<keyword evidence="2" id="KW-1133">Transmembrane helix</keyword>
<feature type="region of interest" description="Disordered" evidence="1">
    <location>
        <begin position="28"/>
        <end position="47"/>
    </location>
</feature>
<dbReference type="AlphaFoldDB" id="A0AAD6VMR4"/>
<sequence length="160" mass="16867">MPSSFALLASSAESTVFLKLSQSISSTLGGGNPFRPPPETFQQPTPFSTTHFQLSTSSLSATTSPQISTEASGSKNNALPLGPVVGASVVGTIIAALIVTLILCQRLTKWRDALSASLVDPFTTLADPSNLSIGNAKSTDWIRRTRIDLESKTTSFSTYS</sequence>
<accession>A0AAD6VMR4</accession>
<evidence type="ECO:0000256" key="1">
    <source>
        <dbReference type="SAM" id="MobiDB-lite"/>
    </source>
</evidence>
<gene>
    <name evidence="3" type="ORF">GGX14DRAFT_437892</name>
</gene>
<evidence type="ECO:0000313" key="3">
    <source>
        <dbReference type="EMBL" id="KAJ7217705.1"/>
    </source>
</evidence>
<protein>
    <submittedName>
        <fullName evidence="3">Uncharacterized protein</fullName>
    </submittedName>
</protein>
<reference evidence="3" key="1">
    <citation type="submission" date="2023-03" db="EMBL/GenBank/DDBJ databases">
        <title>Massive genome expansion in bonnet fungi (Mycena s.s.) driven by repeated elements and novel gene families across ecological guilds.</title>
        <authorList>
            <consortium name="Lawrence Berkeley National Laboratory"/>
            <person name="Harder C.B."/>
            <person name="Miyauchi S."/>
            <person name="Viragh M."/>
            <person name="Kuo A."/>
            <person name="Thoen E."/>
            <person name="Andreopoulos B."/>
            <person name="Lu D."/>
            <person name="Skrede I."/>
            <person name="Drula E."/>
            <person name="Henrissat B."/>
            <person name="Morin E."/>
            <person name="Kohler A."/>
            <person name="Barry K."/>
            <person name="LaButti K."/>
            <person name="Morin E."/>
            <person name="Salamov A."/>
            <person name="Lipzen A."/>
            <person name="Mereny Z."/>
            <person name="Hegedus B."/>
            <person name="Baldrian P."/>
            <person name="Stursova M."/>
            <person name="Weitz H."/>
            <person name="Taylor A."/>
            <person name="Grigoriev I.V."/>
            <person name="Nagy L.G."/>
            <person name="Martin F."/>
            <person name="Kauserud H."/>
        </authorList>
    </citation>
    <scope>NUCLEOTIDE SEQUENCE</scope>
    <source>
        <strain evidence="3">9144</strain>
    </source>
</reference>
<keyword evidence="4" id="KW-1185">Reference proteome</keyword>
<organism evidence="3 4">
    <name type="scientific">Mycena pura</name>
    <dbReference type="NCBI Taxonomy" id="153505"/>
    <lineage>
        <taxon>Eukaryota</taxon>
        <taxon>Fungi</taxon>
        <taxon>Dikarya</taxon>
        <taxon>Basidiomycota</taxon>
        <taxon>Agaricomycotina</taxon>
        <taxon>Agaricomycetes</taxon>
        <taxon>Agaricomycetidae</taxon>
        <taxon>Agaricales</taxon>
        <taxon>Marasmiineae</taxon>
        <taxon>Mycenaceae</taxon>
        <taxon>Mycena</taxon>
    </lineage>
</organism>
<dbReference type="Proteomes" id="UP001219525">
    <property type="component" value="Unassembled WGS sequence"/>
</dbReference>
<proteinExistence type="predicted"/>
<evidence type="ECO:0000313" key="4">
    <source>
        <dbReference type="Proteomes" id="UP001219525"/>
    </source>
</evidence>
<dbReference type="EMBL" id="JARJCW010000013">
    <property type="protein sequence ID" value="KAJ7217705.1"/>
    <property type="molecule type" value="Genomic_DNA"/>
</dbReference>
<name>A0AAD6VMR4_9AGAR</name>